<dbReference type="Pfam" id="PF13692">
    <property type="entry name" value="Glyco_trans_1_4"/>
    <property type="match status" value="1"/>
</dbReference>
<dbReference type="PANTHER" id="PTHR46401">
    <property type="entry name" value="GLYCOSYLTRANSFERASE WBBK-RELATED"/>
    <property type="match status" value="1"/>
</dbReference>
<dbReference type="RefSeq" id="WP_345436836.1">
    <property type="nucleotide sequence ID" value="NZ_BAABKO010000001.1"/>
</dbReference>
<evidence type="ECO:0000256" key="1">
    <source>
        <dbReference type="ARBA" id="ARBA00022679"/>
    </source>
</evidence>
<gene>
    <name evidence="2" type="ORF">GCM10023351_11310</name>
</gene>
<comment type="caution">
    <text evidence="2">The sequence shown here is derived from an EMBL/GenBank/DDBJ whole genome shotgun (WGS) entry which is preliminary data.</text>
</comment>
<protein>
    <submittedName>
        <fullName evidence="2">Glycosyltransferase</fullName>
    </submittedName>
</protein>
<evidence type="ECO:0000313" key="2">
    <source>
        <dbReference type="EMBL" id="GAA4769321.1"/>
    </source>
</evidence>
<keyword evidence="1" id="KW-0808">Transferase</keyword>
<sequence length="365" mass="38828">MTLVAFGTYDSAKHPRIGIVVDGLRERGADVRELNRPLGFSTAERVRMLQQPWRLPALGWRLLARWTALARDARALRRDEGEPDAVLVGYLGHFDVLLARRLFRRSAIVLDHLVFAGDTAEDRGAAGVRVRLLRALDRRAIASADIVLVDTEEHEAMLPEGARGVHVPVGARAEWFAARRPEPADDRPLSLVFFGLFTPLQGAVVIAEAIAAARAAGADFTATIVGTGQDHAAARAIAGDVEGVRWVDWVAPDALPALVAAHDVCLGIFGESGKALRVVPNKVYEGSAAGCAIVTSDTPPQRAALGDAAVLTPPGDAAALADAIADLSRDRSRVAELRAAASAASQRYRAAEIVAPLAARLRDLA</sequence>
<name>A0ABP8ZYA4_9MICO</name>
<dbReference type="EMBL" id="BAABKO010000001">
    <property type="protein sequence ID" value="GAA4769321.1"/>
    <property type="molecule type" value="Genomic_DNA"/>
</dbReference>
<dbReference type="Gene3D" id="3.40.50.2000">
    <property type="entry name" value="Glycogen Phosphorylase B"/>
    <property type="match status" value="2"/>
</dbReference>
<accession>A0ABP8ZYA4</accession>
<evidence type="ECO:0000313" key="3">
    <source>
        <dbReference type="Proteomes" id="UP001501645"/>
    </source>
</evidence>
<reference evidence="3" key="1">
    <citation type="journal article" date="2019" name="Int. J. Syst. Evol. Microbiol.">
        <title>The Global Catalogue of Microorganisms (GCM) 10K type strain sequencing project: providing services to taxonomists for standard genome sequencing and annotation.</title>
        <authorList>
            <consortium name="The Broad Institute Genomics Platform"/>
            <consortium name="The Broad Institute Genome Sequencing Center for Infectious Disease"/>
            <person name="Wu L."/>
            <person name="Ma J."/>
        </authorList>
    </citation>
    <scope>NUCLEOTIDE SEQUENCE [LARGE SCALE GENOMIC DNA]</scope>
    <source>
        <strain evidence="3">JCM 18537</strain>
    </source>
</reference>
<dbReference type="Proteomes" id="UP001501645">
    <property type="component" value="Unassembled WGS sequence"/>
</dbReference>
<dbReference type="PANTHER" id="PTHR46401:SF2">
    <property type="entry name" value="GLYCOSYLTRANSFERASE WBBK-RELATED"/>
    <property type="match status" value="1"/>
</dbReference>
<keyword evidence="3" id="KW-1185">Reference proteome</keyword>
<proteinExistence type="predicted"/>
<dbReference type="SUPFAM" id="SSF53756">
    <property type="entry name" value="UDP-Glycosyltransferase/glycogen phosphorylase"/>
    <property type="match status" value="1"/>
</dbReference>
<organism evidence="2 3">
    <name type="scientific">Microbacterium gilvum</name>
    <dbReference type="NCBI Taxonomy" id="1336204"/>
    <lineage>
        <taxon>Bacteria</taxon>
        <taxon>Bacillati</taxon>
        <taxon>Actinomycetota</taxon>
        <taxon>Actinomycetes</taxon>
        <taxon>Micrococcales</taxon>
        <taxon>Microbacteriaceae</taxon>
        <taxon>Microbacterium</taxon>
    </lineage>
</organism>